<dbReference type="PANTHER" id="PTHR46017:SF1">
    <property type="entry name" value="ALPHA-MANNOSIDASE 2C1"/>
    <property type="match status" value="1"/>
</dbReference>
<dbReference type="InterPro" id="IPR017927">
    <property type="entry name" value="FAD-bd_FR_type"/>
</dbReference>
<evidence type="ECO:0000256" key="16">
    <source>
        <dbReference type="ARBA" id="ARBA00052219"/>
    </source>
</evidence>
<dbReference type="GO" id="GO:0004559">
    <property type="term" value="F:alpha-mannosidase activity"/>
    <property type="evidence" value="ECO:0007669"/>
    <property type="project" value="InterPro"/>
</dbReference>
<gene>
    <name evidence="19" type="ORF">Cboi02_000255700</name>
</gene>
<dbReference type="Pfam" id="PF00175">
    <property type="entry name" value="NAD_binding_1"/>
    <property type="match status" value="1"/>
</dbReference>
<protein>
    <recommendedName>
        <fullName evidence="5">assimilatory sulfite reductase (NADPH)</fullName>
        <ecNumber evidence="5">1.8.1.2</ecNumber>
    </recommendedName>
</protein>
<dbReference type="SUPFAM" id="SSF63380">
    <property type="entry name" value="Riboflavin synthase domain-like"/>
    <property type="match status" value="1"/>
</dbReference>
<evidence type="ECO:0000256" key="17">
    <source>
        <dbReference type="ARBA" id="ARBA00059320"/>
    </source>
</evidence>
<keyword evidence="7" id="KW-0285">Flavoprotein</keyword>
<dbReference type="InterPro" id="IPR028995">
    <property type="entry name" value="Glyco_hydro_57/38_cen_sf"/>
</dbReference>
<dbReference type="GO" id="GO:0046872">
    <property type="term" value="F:metal ion binding"/>
    <property type="evidence" value="ECO:0007669"/>
    <property type="project" value="UniProtKB-KW"/>
</dbReference>
<evidence type="ECO:0000256" key="14">
    <source>
        <dbReference type="ARBA" id="ARBA00023002"/>
    </source>
</evidence>
<dbReference type="SUPFAM" id="SSF74650">
    <property type="entry name" value="Galactose mutarotase-like"/>
    <property type="match status" value="1"/>
</dbReference>
<evidence type="ECO:0000256" key="8">
    <source>
        <dbReference type="ARBA" id="ARBA00022643"/>
    </source>
</evidence>
<dbReference type="GO" id="GO:0009313">
    <property type="term" value="P:oligosaccharide catabolic process"/>
    <property type="evidence" value="ECO:0007669"/>
    <property type="project" value="TreeGrafter"/>
</dbReference>
<evidence type="ECO:0000256" key="6">
    <source>
        <dbReference type="ARBA" id="ARBA00022448"/>
    </source>
</evidence>
<proteinExistence type="inferred from homology"/>
<evidence type="ECO:0000256" key="15">
    <source>
        <dbReference type="ARBA" id="ARBA00023295"/>
    </source>
</evidence>
<dbReference type="SMART" id="SM00872">
    <property type="entry name" value="Alpha-mann_mid"/>
    <property type="match status" value="1"/>
</dbReference>
<dbReference type="FunFam" id="3.40.50.80:FF:000011">
    <property type="entry name" value="Sulfite reductase flavoprotein component"/>
    <property type="match status" value="1"/>
</dbReference>
<keyword evidence="11" id="KW-0274">FAD</keyword>
<dbReference type="Gene3D" id="1.20.1270.50">
    <property type="entry name" value="Glycoside hydrolase family 38, central domain"/>
    <property type="match status" value="1"/>
</dbReference>
<name>A0A9W6SYD3_CANBO</name>
<dbReference type="InterPro" id="IPR000602">
    <property type="entry name" value="Glyco_hydro_38_N"/>
</dbReference>
<keyword evidence="13" id="KW-0249">Electron transport</keyword>
<sequence length="1580" mass="179123">MLHPLYSNIPSQLAHALSLVPNLTIKYRAKFDNIANAGVLNAEIVTGSTTSDEADVTVVESKDILNAFDVTKKAKKNSAIILVSDKKVEDISKFTEEQLPNDFKKALSDKKLHLVLVDLESIGEDEGTQGRTASIAIQAAFWKTAYPTLDIGGIVTKILQAFGSEFELLAVVIATAAAKAFETGITEIPVSVEWSKLEYSTDETLPSTINETAFVPNARESVSESAPQLNSTFEAAKKLVFKEAYGTTNSLRPDLPVRNFVVKVKENRRLTPEDYSRNIFHIEFDVSGTGLTYDIGEALGIHGRNNPELVEEFLVSYGLDGDSLVEVVSRDDSSILETRTVRQSLIENVDLFGCPPKRFYEGLAAYATDDKEKAALEKLASPAGAATLKEYQEVETYSFADIFELFPSARPTGSELVQLVSPLKRREYSIASSQKMHPNEVHLLIVVVDWVDQKGRKRFGHCSKYLSELNVGSELVVSVKPSVMKLPPLTTQPIVMAGLGTGLAPFKAFVEERIYQKEQGHQIGEIYLYLGSRHRKEEYLYGEFWESCLDAGVMTHLGAAFSRDQPEKIYIQDKIRETLSELTEAIASKNGSFYLCGPTWPVPDITACLEDIVENDANKHGVKVDSAKEVEEMKESEATYPQLNKDPVFKPVDSIYQDRLRQFIDPNGGYKDLNLPKFYVKDSIDNGKPEKSSENPDLGYIEMKSWGTPDLTRPLFHDVIPEKLPLFKRAKKGDSFGPGWATFWFHVTFKIPEHWLKEERITLQWDAGNEGLVYSKDGIPIQALTGNNERTEFIIPKSWYEDGLEHVFYIEMACNGMFGTGPSTSYTLNKADLVLPNLEANALYYDFWMISDASRELDGPQKYKAREICIRIMNAFDETDVSSISTCREIAQEYLGDQTDTDAVYDDKTSSLPIQVYGIGNCHIDTAWLWPWHESMRKIVRSWITQVRLLERYPEYIFATSQAQQYKWLKNQHPETFKEVKEKIMEGRFLPVGGSWVENDTNIPSGESLSRQFLLGQRFFLDNFGFISDIFWLPDTFGYSTQIPQLCRLSEMPNFLTQKLSWNNINSFPQNTFNWVGIDGSQVLCHMPPANTYTADANFGDVKRSITQHHNLYNDQVGLLLYGKGDGGGGPTPEMMEKLRRIRGLTNTNGGEMPPLKIGNTVSDFYNGIRERTNNAKNLPTWRGELYLEYHRGTYTTQSRVKYLMRTCEFLMRDLEYFATKASVYKKDEYQYPHQAIQLLWEDICLCQFHDILPGSCIEKVYTDEAWPTLLKVIEEEKNLIAEAKKVLGLTELDDVDIQIEDFVDFIKKGEVYMLNTYPWKRESVIDITRDDNPQLSILSSDEFTIQSGKYALFESNEASSDLMRPVKKVKYPVSVENIDGIFVFSNSKLRAEINSNGVLISLYDIPNDREIIDLSSSGKNSRGGNQFVMFDDQPLNFPAWDTELYSLEKYKYVEESTSVRILENGPLTASIKVSHALSVTSSIETIISLDAVNDLDSTSMVKFDCTVEWNENYKFLKVEFPVTVNEEFANYETQFGLTRRPTHFNTTWETAKFEVCSHKFADFSDFNYGISILNDCKYT</sequence>
<dbReference type="InterPro" id="IPR039261">
    <property type="entry name" value="FNR_nucleotide-bd"/>
</dbReference>
<dbReference type="PANTHER" id="PTHR46017">
    <property type="entry name" value="ALPHA-MANNOSIDASE 2C1"/>
    <property type="match status" value="1"/>
</dbReference>
<accession>A0A9W6SYD3</accession>
<keyword evidence="15" id="KW-0326">Glycosidase</keyword>
<comment type="similarity">
    <text evidence="4">Belongs to the glycosyl hydrolase 38 family.</text>
</comment>
<comment type="caution">
    <text evidence="19">The sequence shown here is derived from an EMBL/GenBank/DDBJ whole genome shotgun (WGS) entry which is preliminary data.</text>
</comment>
<dbReference type="SUPFAM" id="SSF52343">
    <property type="entry name" value="Ferredoxin reductase-like, C-terminal NADP-linked domain"/>
    <property type="match status" value="1"/>
</dbReference>
<dbReference type="GO" id="GO:0006013">
    <property type="term" value="P:mannose metabolic process"/>
    <property type="evidence" value="ECO:0007669"/>
    <property type="project" value="InterPro"/>
</dbReference>
<dbReference type="CDD" id="cd06207">
    <property type="entry name" value="CyPoR_like"/>
    <property type="match status" value="1"/>
</dbReference>
<dbReference type="FunFam" id="1.20.990.10:FF:000010">
    <property type="entry name" value="Sulfite reductase [NADPH] flavoprotein component"/>
    <property type="match status" value="1"/>
</dbReference>
<evidence type="ECO:0000256" key="12">
    <source>
        <dbReference type="ARBA" id="ARBA00022857"/>
    </source>
</evidence>
<dbReference type="EC" id="1.8.1.2" evidence="5"/>
<evidence type="ECO:0000256" key="5">
    <source>
        <dbReference type="ARBA" id="ARBA00012604"/>
    </source>
</evidence>
<dbReference type="Gene3D" id="3.40.920.10">
    <property type="entry name" value="Pyruvate-ferredoxin oxidoreductase, PFOR, domain III"/>
    <property type="match status" value="1"/>
</dbReference>
<dbReference type="InterPro" id="IPR023173">
    <property type="entry name" value="NADPH_Cyt_P450_Rdtase_alpha"/>
</dbReference>
<evidence type="ECO:0000256" key="10">
    <source>
        <dbReference type="ARBA" id="ARBA00022801"/>
    </source>
</evidence>
<dbReference type="InterPro" id="IPR015341">
    <property type="entry name" value="Glyco_hydro_38_cen"/>
</dbReference>
<comment type="pathway">
    <text evidence="3">Sulfur metabolism; hydrogen sulfide biosynthesis; hydrogen sulfide from sulfite (NADPH route): step 1/1.</text>
</comment>
<dbReference type="InterPro" id="IPR011330">
    <property type="entry name" value="Glyco_hydro/deAcase_b/a-brl"/>
</dbReference>
<dbReference type="Pfam" id="PF09261">
    <property type="entry name" value="Alpha-mann_mid"/>
    <property type="match status" value="1"/>
</dbReference>
<dbReference type="Proteomes" id="UP001165120">
    <property type="component" value="Unassembled WGS sequence"/>
</dbReference>
<evidence type="ECO:0000313" key="19">
    <source>
        <dbReference type="EMBL" id="GME69789.1"/>
    </source>
</evidence>
<dbReference type="GO" id="GO:0030246">
    <property type="term" value="F:carbohydrate binding"/>
    <property type="evidence" value="ECO:0007669"/>
    <property type="project" value="InterPro"/>
</dbReference>
<dbReference type="FunFam" id="1.20.1270.50:FF:000004">
    <property type="entry name" value="alpha-mannosidase 2C1 isoform X1"/>
    <property type="match status" value="1"/>
</dbReference>
<evidence type="ECO:0000256" key="1">
    <source>
        <dbReference type="ARBA" id="ARBA00001917"/>
    </source>
</evidence>
<dbReference type="Pfam" id="PF01074">
    <property type="entry name" value="Glyco_hydro_38N"/>
    <property type="match status" value="1"/>
</dbReference>
<dbReference type="Gene3D" id="3.40.50.80">
    <property type="entry name" value="Nucleotide-binding domain of ferredoxin-NADP reductase (FNR) module"/>
    <property type="match status" value="1"/>
</dbReference>
<dbReference type="Pfam" id="PF00667">
    <property type="entry name" value="FAD_binding_1"/>
    <property type="match status" value="1"/>
</dbReference>
<dbReference type="SUPFAM" id="SSF88713">
    <property type="entry name" value="Glycoside hydrolase/deacetylase"/>
    <property type="match status" value="1"/>
</dbReference>
<organism evidence="19 20">
    <name type="scientific">Candida boidinii</name>
    <name type="common">Yeast</name>
    <dbReference type="NCBI Taxonomy" id="5477"/>
    <lineage>
        <taxon>Eukaryota</taxon>
        <taxon>Fungi</taxon>
        <taxon>Dikarya</taxon>
        <taxon>Ascomycota</taxon>
        <taxon>Saccharomycotina</taxon>
        <taxon>Pichiomycetes</taxon>
        <taxon>Pichiales</taxon>
        <taxon>Pichiaceae</taxon>
        <taxon>Ogataea</taxon>
        <taxon>Ogataea/Candida clade</taxon>
    </lineage>
</organism>
<comment type="cofactor">
    <cofactor evidence="1">
        <name>FMN</name>
        <dbReference type="ChEBI" id="CHEBI:58210"/>
    </cofactor>
</comment>
<keyword evidence="10" id="KW-0378">Hydrolase</keyword>
<dbReference type="Gene3D" id="2.70.98.30">
    <property type="entry name" value="Golgi alpha-mannosidase II, domain 4"/>
    <property type="match status" value="1"/>
</dbReference>
<evidence type="ECO:0000256" key="7">
    <source>
        <dbReference type="ARBA" id="ARBA00022630"/>
    </source>
</evidence>
<dbReference type="InterPro" id="IPR001709">
    <property type="entry name" value="Flavoprot_Pyr_Nucl_cyt_Rdtase"/>
</dbReference>
<evidence type="ECO:0000259" key="18">
    <source>
        <dbReference type="PROSITE" id="PS51384"/>
    </source>
</evidence>
<dbReference type="InterPro" id="IPR017938">
    <property type="entry name" value="Riboflavin_synthase-like_b-brl"/>
</dbReference>
<evidence type="ECO:0000256" key="4">
    <source>
        <dbReference type="ARBA" id="ARBA00009792"/>
    </source>
</evidence>
<dbReference type="InterPro" id="IPR054723">
    <property type="entry name" value="Ams1-like_N"/>
</dbReference>
<comment type="cofactor">
    <cofactor evidence="2">
        <name>FAD</name>
        <dbReference type="ChEBI" id="CHEBI:57692"/>
    </cofactor>
</comment>
<dbReference type="CDD" id="cd10812">
    <property type="entry name" value="GH38N_AMII_ScAms1_like"/>
    <property type="match status" value="1"/>
</dbReference>
<feature type="domain" description="FAD-binding FR-type" evidence="18">
    <location>
        <begin position="257"/>
        <end position="488"/>
    </location>
</feature>
<dbReference type="GO" id="GO:0000329">
    <property type="term" value="C:fungal-type vacuole membrane"/>
    <property type="evidence" value="ECO:0007669"/>
    <property type="project" value="TreeGrafter"/>
</dbReference>
<dbReference type="InterPro" id="IPR027291">
    <property type="entry name" value="Glyco_hydro_38_N_sf"/>
</dbReference>
<dbReference type="FunFam" id="3.20.110.10:FF:000002">
    <property type="entry name" value="alpha-mannosidase 2C1 isoform X1"/>
    <property type="match status" value="1"/>
</dbReference>
<keyword evidence="14" id="KW-0560">Oxidoreductase</keyword>
<keyword evidence="6" id="KW-0813">Transport</keyword>
<dbReference type="Gene3D" id="2.40.30.10">
    <property type="entry name" value="Translation factors"/>
    <property type="match status" value="1"/>
</dbReference>
<dbReference type="Pfam" id="PF22907">
    <property type="entry name" value="Ams1-like_1st"/>
    <property type="match status" value="1"/>
</dbReference>
<dbReference type="InterPro" id="IPR011682">
    <property type="entry name" value="Glyco_hydro_38_C"/>
</dbReference>
<dbReference type="Gene3D" id="3.20.110.10">
    <property type="entry name" value="Glycoside hydrolase 38, N terminal domain"/>
    <property type="match status" value="1"/>
</dbReference>
<comment type="catalytic activity">
    <reaction evidence="16">
        <text>hydrogen sulfide + 3 NADP(+) + 3 H2O = sulfite + 3 NADPH + 4 H(+)</text>
        <dbReference type="Rhea" id="RHEA:13801"/>
        <dbReference type="ChEBI" id="CHEBI:15377"/>
        <dbReference type="ChEBI" id="CHEBI:15378"/>
        <dbReference type="ChEBI" id="CHEBI:17359"/>
        <dbReference type="ChEBI" id="CHEBI:29919"/>
        <dbReference type="ChEBI" id="CHEBI:57783"/>
        <dbReference type="ChEBI" id="CHEBI:58349"/>
        <dbReference type="EC" id="1.8.1.2"/>
    </reaction>
</comment>
<evidence type="ECO:0000256" key="9">
    <source>
        <dbReference type="ARBA" id="ARBA00022723"/>
    </source>
</evidence>
<dbReference type="PROSITE" id="PS51384">
    <property type="entry name" value="FAD_FR"/>
    <property type="match status" value="1"/>
</dbReference>
<keyword evidence="20" id="KW-1185">Reference proteome</keyword>
<dbReference type="SUPFAM" id="SSF53323">
    <property type="entry name" value="Pyruvate-ferredoxin oxidoreductase, PFOR, domain III"/>
    <property type="match status" value="1"/>
</dbReference>
<dbReference type="PRINTS" id="PR00371">
    <property type="entry name" value="FPNCR"/>
</dbReference>
<dbReference type="InterPro" id="IPR011013">
    <property type="entry name" value="Gal_mutarotase_sf_dom"/>
</dbReference>
<dbReference type="EMBL" id="BSXN01000778">
    <property type="protein sequence ID" value="GME69789.1"/>
    <property type="molecule type" value="Genomic_DNA"/>
</dbReference>
<dbReference type="InterPro" id="IPR003097">
    <property type="entry name" value="CysJ-like_FAD-binding"/>
</dbReference>
<keyword evidence="12" id="KW-0521">NADP</keyword>
<evidence type="ECO:0000313" key="20">
    <source>
        <dbReference type="Proteomes" id="UP001165120"/>
    </source>
</evidence>
<reference evidence="19" key="1">
    <citation type="submission" date="2023-04" db="EMBL/GenBank/DDBJ databases">
        <title>Candida boidinii NBRC 10035.</title>
        <authorList>
            <person name="Ichikawa N."/>
            <person name="Sato H."/>
            <person name="Tonouchi N."/>
        </authorList>
    </citation>
    <scope>NUCLEOTIDE SEQUENCE</scope>
    <source>
        <strain evidence="19">NBRC 10035</strain>
    </source>
</reference>
<evidence type="ECO:0000256" key="13">
    <source>
        <dbReference type="ARBA" id="ARBA00022982"/>
    </source>
</evidence>
<dbReference type="InterPro" id="IPR037094">
    <property type="entry name" value="Glyco_hydro_38_cen_sf"/>
</dbReference>
<evidence type="ECO:0000256" key="3">
    <source>
        <dbReference type="ARBA" id="ARBA00004774"/>
    </source>
</evidence>
<evidence type="ECO:0000256" key="2">
    <source>
        <dbReference type="ARBA" id="ARBA00001974"/>
    </source>
</evidence>
<keyword evidence="9" id="KW-0479">Metal-binding</keyword>
<evidence type="ECO:0000256" key="11">
    <source>
        <dbReference type="ARBA" id="ARBA00022827"/>
    </source>
</evidence>
<dbReference type="Gene3D" id="1.20.990.10">
    <property type="entry name" value="NADPH-cytochrome p450 Reductase, Chain A, domain 3"/>
    <property type="match status" value="1"/>
</dbReference>
<dbReference type="InterPro" id="IPR001433">
    <property type="entry name" value="OxRdtase_FAD/NAD-bd"/>
</dbReference>
<dbReference type="SUPFAM" id="SSF88688">
    <property type="entry name" value="Families 57/38 glycoside transferase middle domain"/>
    <property type="match status" value="1"/>
</dbReference>
<comment type="function">
    <text evidence="17">This enzyme catalyzes the 6-electron reduction of sulfite to sulfide. This is one of several activities required for the biosynthesis of L-cysteine from sulfate.</text>
</comment>
<dbReference type="GO" id="GO:0004783">
    <property type="term" value="F:sulfite reductase (NADPH) activity"/>
    <property type="evidence" value="ECO:0007669"/>
    <property type="project" value="UniProtKB-EC"/>
</dbReference>
<keyword evidence="8" id="KW-0288">FMN</keyword>
<dbReference type="Pfam" id="PF07748">
    <property type="entry name" value="Glyco_hydro_38C"/>
    <property type="match status" value="1"/>
</dbReference>
<dbReference type="InterPro" id="IPR002869">
    <property type="entry name" value="Pyrv_flavodox_OxRed_cen"/>
</dbReference>